<dbReference type="AlphaFoldDB" id="A0AAV7BJT2"/>
<keyword evidence="3" id="KW-1185">Reference proteome</keyword>
<accession>A0AAV7BJT2</accession>
<dbReference type="InterPro" id="IPR003886">
    <property type="entry name" value="NIDO_dom"/>
</dbReference>
<dbReference type="PROSITE" id="PS51220">
    <property type="entry name" value="NIDO"/>
    <property type="match status" value="1"/>
</dbReference>
<dbReference type="Pfam" id="PF06119">
    <property type="entry name" value="NIDO"/>
    <property type="match status" value="1"/>
</dbReference>
<dbReference type="Proteomes" id="UP000824782">
    <property type="component" value="Unassembled WGS sequence"/>
</dbReference>
<organism evidence="2 3">
    <name type="scientific">Engystomops pustulosus</name>
    <name type="common">Tungara frog</name>
    <name type="synonym">Physalaemus pustulosus</name>
    <dbReference type="NCBI Taxonomy" id="76066"/>
    <lineage>
        <taxon>Eukaryota</taxon>
        <taxon>Metazoa</taxon>
        <taxon>Chordata</taxon>
        <taxon>Craniata</taxon>
        <taxon>Vertebrata</taxon>
        <taxon>Euteleostomi</taxon>
        <taxon>Amphibia</taxon>
        <taxon>Batrachia</taxon>
        <taxon>Anura</taxon>
        <taxon>Neobatrachia</taxon>
        <taxon>Hyloidea</taxon>
        <taxon>Leptodactylidae</taxon>
        <taxon>Leiuperinae</taxon>
        <taxon>Engystomops</taxon>
    </lineage>
</organism>
<evidence type="ECO:0000259" key="1">
    <source>
        <dbReference type="PROSITE" id="PS51220"/>
    </source>
</evidence>
<dbReference type="InterPro" id="IPR051495">
    <property type="entry name" value="Epithelial_Barrier/Signaling"/>
</dbReference>
<dbReference type="PANTHER" id="PTHR13802:SF59">
    <property type="entry name" value="SUSHI DOMAIN-CONTAINING PROTEIN 2"/>
    <property type="match status" value="1"/>
</dbReference>
<evidence type="ECO:0000313" key="2">
    <source>
        <dbReference type="EMBL" id="KAG8572684.1"/>
    </source>
</evidence>
<gene>
    <name evidence="2" type="ORF">GDO81_012129</name>
</gene>
<sequence>MGSTSQQCARPRRWGCVCQAARTKQERGEVNTFQAVLSTDETNTFIMYNYADIQWITGTNADGDLEGLSYDVPGRTPALAGGNSGQTDSYFKIPASLTSSMMNITSTSNVDVPGRWVFKVDRMEVMYPNMTQSKCTLD</sequence>
<proteinExistence type="predicted"/>
<dbReference type="GO" id="GO:0007160">
    <property type="term" value="P:cell-matrix adhesion"/>
    <property type="evidence" value="ECO:0007669"/>
    <property type="project" value="InterPro"/>
</dbReference>
<protein>
    <recommendedName>
        <fullName evidence="1">NIDO domain-containing protein</fullName>
    </recommendedName>
</protein>
<dbReference type="EMBL" id="WNYA01000005">
    <property type="protein sequence ID" value="KAG8572684.1"/>
    <property type="molecule type" value="Genomic_DNA"/>
</dbReference>
<reference evidence="2" key="1">
    <citation type="thesis" date="2020" institute="ProQuest LLC" country="789 East Eisenhower Parkway, Ann Arbor, MI, USA">
        <title>Comparative Genomics and Chromosome Evolution.</title>
        <authorList>
            <person name="Mudd A.B."/>
        </authorList>
    </citation>
    <scope>NUCLEOTIDE SEQUENCE</scope>
    <source>
        <strain evidence="2">237g6f4</strain>
        <tissue evidence="2">Blood</tissue>
    </source>
</reference>
<comment type="caution">
    <text evidence="2">The sequence shown here is derived from an EMBL/GenBank/DDBJ whole genome shotgun (WGS) entry which is preliminary data.</text>
</comment>
<dbReference type="SMART" id="SM00539">
    <property type="entry name" value="NIDO"/>
    <property type="match status" value="1"/>
</dbReference>
<evidence type="ECO:0000313" key="3">
    <source>
        <dbReference type="Proteomes" id="UP000824782"/>
    </source>
</evidence>
<name>A0AAV7BJT2_ENGPU</name>
<dbReference type="PANTHER" id="PTHR13802">
    <property type="entry name" value="MUCIN 4-RELATED"/>
    <property type="match status" value="1"/>
</dbReference>
<feature type="domain" description="NIDO" evidence="1">
    <location>
        <begin position="1"/>
        <end position="123"/>
    </location>
</feature>